<evidence type="ECO:0000256" key="1">
    <source>
        <dbReference type="ARBA" id="ARBA00022448"/>
    </source>
</evidence>
<dbReference type="SUPFAM" id="SSF52540">
    <property type="entry name" value="P-loop containing nucleoside triphosphate hydrolases"/>
    <property type="match status" value="1"/>
</dbReference>
<dbReference type="InterPro" id="IPR003593">
    <property type="entry name" value="AAA+_ATPase"/>
</dbReference>
<dbReference type="InterPro" id="IPR050153">
    <property type="entry name" value="Metal_Ion_Import_ABC"/>
</dbReference>
<keyword evidence="9" id="KW-0472">Membrane</keyword>
<dbReference type="Proteomes" id="UP001369082">
    <property type="component" value="Unassembled WGS sequence"/>
</dbReference>
<evidence type="ECO:0000256" key="8">
    <source>
        <dbReference type="ARBA" id="ARBA00023065"/>
    </source>
</evidence>
<accession>A0ABU9GLQ7</accession>
<evidence type="ECO:0000256" key="4">
    <source>
        <dbReference type="ARBA" id="ARBA00022833"/>
    </source>
</evidence>
<dbReference type="Gene3D" id="3.40.50.300">
    <property type="entry name" value="P-loop containing nucleotide triphosphate hydrolases"/>
    <property type="match status" value="1"/>
</dbReference>
<evidence type="ECO:0000256" key="5">
    <source>
        <dbReference type="ARBA" id="ARBA00022840"/>
    </source>
</evidence>
<keyword evidence="5 11" id="KW-0067">ATP-binding</keyword>
<evidence type="ECO:0000313" key="12">
    <source>
        <dbReference type="Proteomes" id="UP001369082"/>
    </source>
</evidence>
<dbReference type="GO" id="GO:0005524">
    <property type="term" value="F:ATP binding"/>
    <property type="evidence" value="ECO:0007669"/>
    <property type="project" value="UniProtKB-KW"/>
</dbReference>
<dbReference type="InterPro" id="IPR003439">
    <property type="entry name" value="ABC_transporter-like_ATP-bd"/>
</dbReference>
<evidence type="ECO:0000256" key="3">
    <source>
        <dbReference type="ARBA" id="ARBA00022741"/>
    </source>
</evidence>
<evidence type="ECO:0000313" key="11">
    <source>
        <dbReference type="EMBL" id="MEL0628204.1"/>
    </source>
</evidence>
<name>A0ABU9GLQ7_9GAMM</name>
<keyword evidence="1" id="KW-0813">Transport</keyword>
<dbReference type="Pfam" id="PF00005">
    <property type="entry name" value="ABC_tran"/>
    <property type="match status" value="1"/>
</dbReference>
<dbReference type="CDD" id="cd03235">
    <property type="entry name" value="ABC_Metallic_Cations"/>
    <property type="match status" value="1"/>
</dbReference>
<dbReference type="PANTHER" id="PTHR42734:SF9">
    <property type="entry name" value="ZINC IMPORT ATP-BINDING PROTEIN ZNUC"/>
    <property type="match status" value="1"/>
</dbReference>
<keyword evidence="2" id="KW-1003">Cell membrane</keyword>
<dbReference type="RefSeq" id="WP_341596154.1">
    <property type="nucleotide sequence ID" value="NZ_JBAKAZ010000003.1"/>
</dbReference>
<dbReference type="SMART" id="SM00382">
    <property type="entry name" value="AAA"/>
    <property type="match status" value="1"/>
</dbReference>
<dbReference type="InterPro" id="IPR027417">
    <property type="entry name" value="P-loop_NTPase"/>
</dbReference>
<keyword evidence="7" id="KW-1278">Translocase</keyword>
<dbReference type="PANTHER" id="PTHR42734">
    <property type="entry name" value="METAL TRANSPORT SYSTEM ATP-BINDING PROTEIN TM_0124-RELATED"/>
    <property type="match status" value="1"/>
</dbReference>
<keyword evidence="8" id="KW-0406">Ion transport</keyword>
<comment type="caution">
    <text evidence="11">The sequence shown here is derived from an EMBL/GenBank/DDBJ whole genome shotgun (WGS) entry which is preliminary data.</text>
</comment>
<sequence>MLKDMSSQKDNIQDSLLSLVNINLQIGERSLLENVNLELNRGEIVTVVGPNGAGKTTLLRVALGLQKPTSGKVTVNAGITIGYVPQKLHIDPTFPITVRRFLALAKSHKKVDFSKLLDDVGAAHVIDSPLQNLSGGELQRILMARALMREPDVLVLDEPVQGVDVHGQVELYELISRVRTERNCAILMVSHDLHLVMASTDRVFCLNRHICCSGTPEVVINDPAYTELFGAHAARHLAFYVHDKEHKHEQDPQHVNSCDCDEGKDCV</sequence>
<dbReference type="InterPro" id="IPR017871">
    <property type="entry name" value="ABC_transporter-like_CS"/>
</dbReference>
<keyword evidence="6" id="KW-0864">Zinc transport</keyword>
<keyword evidence="4" id="KW-0862">Zinc</keyword>
<dbReference type="NCBIfam" id="NF007090">
    <property type="entry name" value="PRK09544.1"/>
    <property type="match status" value="1"/>
</dbReference>
<dbReference type="PROSITE" id="PS50893">
    <property type="entry name" value="ABC_TRANSPORTER_2"/>
    <property type="match status" value="1"/>
</dbReference>
<keyword evidence="12" id="KW-1185">Reference proteome</keyword>
<feature type="domain" description="ABC transporter" evidence="10">
    <location>
        <begin position="17"/>
        <end position="232"/>
    </location>
</feature>
<dbReference type="EMBL" id="JBAKAZ010000003">
    <property type="protein sequence ID" value="MEL0628204.1"/>
    <property type="molecule type" value="Genomic_DNA"/>
</dbReference>
<organism evidence="11 12">
    <name type="scientific">Psychromonas aquatilis</name>
    <dbReference type="NCBI Taxonomy" id="2005072"/>
    <lineage>
        <taxon>Bacteria</taxon>
        <taxon>Pseudomonadati</taxon>
        <taxon>Pseudomonadota</taxon>
        <taxon>Gammaproteobacteria</taxon>
        <taxon>Alteromonadales</taxon>
        <taxon>Psychromonadaceae</taxon>
        <taxon>Psychromonas</taxon>
    </lineage>
</organism>
<dbReference type="PROSITE" id="PS00211">
    <property type="entry name" value="ABC_TRANSPORTER_1"/>
    <property type="match status" value="1"/>
</dbReference>
<evidence type="ECO:0000256" key="7">
    <source>
        <dbReference type="ARBA" id="ARBA00022967"/>
    </source>
</evidence>
<reference evidence="11 12" key="1">
    <citation type="submission" date="2024-02" db="EMBL/GenBank/DDBJ databases">
        <title>Bacteria isolated from the canopy kelp, Nereocystis luetkeana.</title>
        <authorList>
            <person name="Pfister C.A."/>
            <person name="Younker I.T."/>
            <person name="Light S.H."/>
        </authorList>
    </citation>
    <scope>NUCLEOTIDE SEQUENCE [LARGE SCALE GENOMIC DNA]</scope>
    <source>
        <strain evidence="11 12">TI.1.05</strain>
    </source>
</reference>
<evidence type="ECO:0000259" key="10">
    <source>
        <dbReference type="PROSITE" id="PS50893"/>
    </source>
</evidence>
<evidence type="ECO:0000256" key="2">
    <source>
        <dbReference type="ARBA" id="ARBA00022475"/>
    </source>
</evidence>
<proteinExistence type="predicted"/>
<keyword evidence="3" id="KW-0547">Nucleotide-binding</keyword>
<evidence type="ECO:0000256" key="9">
    <source>
        <dbReference type="ARBA" id="ARBA00023136"/>
    </source>
</evidence>
<protein>
    <submittedName>
        <fullName evidence="11">Zinc ABC transporter ATP-binding protein ZnuC</fullName>
    </submittedName>
</protein>
<evidence type="ECO:0000256" key="6">
    <source>
        <dbReference type="ARBA" id="ARBA00022906"/>
    </source>
</evidence>
<gene>
    <name evidence="11" type="primary">znuC</name>
    <name evidence="11" type="ORF">V6256_01170</name>
</gene>